<keyword evidence="3" id="KW-1003">Cell membrane</keyword>
<evidence type="ECO:0000256" key="1">
    <source>
        <dbReference type="ARBA" id="ARBA00004651"/>
    </source>
</evidence>
<dbReference type="STRING" id="1121345.SAMN02745217_00007"/>
<keyword evidence="9" id="KW-0762">Sugar transport</keyword>
<dbReference type="Proteomes" id="UP000184612">
    <property type="component" value="Unassembled WGS sequence"/>
</dbReference>
<accession>A0A1M7XVW6</accession>
<keyword evidence="10" id="KW-1185">Reference proteome</keyword>
<comment type="subcellular location">
    <subcellularLocation>
        <location evidence="1 7">Cell membrane</location>
        <topology evidence="1 7">Multi-pass membrane protein</topology>
    </subcellularLocation>
</comment>
<feature type="transmembrane region" description="Helical" evidence="7">
    <location>
        <begin position="259"/>
        <end position="278"/>
    </location>
</feature>
<dbReference type="InterPro" id="IPR000515">
    <property type="entry name" value="MetI-like"/>
</dbReference>
<feature type="transmembrane region" description="Helical" evidence="7">
    <location>
        <begin position="16"/>
        <end position="35"/>
    </location>
</feature>
<evidence type="ECO:0000256" key="2">
    <source>
        <dbReference type="ARBA" id="ARBA00022448"/>
    </source>
</evidence>
<evidence type="ECO:0000256" key="3">
    <source>
        <dbReference type="ARBA" id="ARBA00022475"/>
    </source>
</evidence>
<feature type="domain" description="ABC transmembrane type-1" evidence="8">
    <location>
        <begin position="77"/>
        <end position="278"/>
    </location>
</feature>
<feature type="transmembrane region" description="Helical" evidence="7">
    <location>
        <begin position="81"/>
        <end position="102"/>
    </location>
</feature>
<comment type="similarity">
    <text evidence="7">Belongs to the binding-protein-dependent transport system permease family.</text>
</comment>
<keyword evidence="4 7" id="KW-0812">Transmembrane</keyword>
<keyword evidence="5 7" id="KW-1133">Transmembrane helix</keyword>
<protein>
    <submittedName>
        <fullName evidence="9">Multiple sugar transport system permease protein</fullName>
    </submittedName>
</protein>
<feature type="transmembrane region" description="Helical" evidence="7">
    <location>
        <begin position="114"/>
        <end position="138"/>
    </location>
</feature>
<dbReference type="GO" id="GO:0055085">
    <property type="term" value="P:transmembrane transport"/>
    <property type="evidence" value="ECO:0007669"/>
    <property type="project" value="InterPro"/>
</dbReference>
<evidence type="ECO:0000313" key="10">
    <source>
        <dbReference type="Proteomes" id="UP000184612"/>
    </source>
</evidence>
<gene>
    <name evidence="9" type="ORF">SAMN02745217_00007</name>
</gene>
<dbReference type="PROSITE" id="PS50928">
    <property type="entry name" value="ABC_TM1"/>
    <property type="match status" value="1"/>
</dbReference>
<evidence type="ECO:0000313" key="9">
    <source>
        <dbReference type="EMBL" id="SHO42865.1"/>
    </source>
</evidence>
<evidence type="ECO:0000256" key="7">
    <source>
        <dbReference type="RuleBase" id="RU363032"/>
    </source>
</evidence>
<evidence type="ECO:0000256" key="4">
    <source>
        <dbReference type="ARBA" id="ARBA00022692"/>
    </source>
</evidence>
<dbReference type="OrthoDB" id="156617at2"/>
<proteinExistence type="inferred from homology"/>
<dbReference type="RefSeq" id="WP_073586781.1">
    <property type="nucleotide sequence ID" value="NZ_FRFD01000003.1"/>
</dbReference>
<dbReference type="CDD" id="cd06261">
    <property type="entry name" value="TM_PBP2"/>
    <property type="match status" value="1"/>
</dbReference>
<keyword evidence="2 7" id="KW-0813">Transport</keyword>
<evidence type="ECO:0000256" key="5">
    <source>
        <dbReference type="ARBA" id="ARBA00022989"/>
    </source>
</evidence>
<dbReference type="SUPFAM" id="SSF161098">
    <property type="entry name" value="MetI-like"/>
    <property type="match status" value="1"/>
</dbReference>
<organism evidence="9 10">
    <name type="scientific">Anaerocolumna xylanovorans DSM 12503</name>
    <dbReference type="NCBI Taxonomy" id="1121345"/>
    <lineage>
        <taxon>Bacteria</taxon>
        <taxon>Bacillati</taxon>
        <taxon>Bacillota</taxon>
        <taxon>Clostridia</taxon>
        <taxon>Lachnospirales</taxon>
        <taxon>Lachnospiraceae</taxon>
        <taxon>Anaerocolumna</taxon>
    </lineage>
</organism>
<name>A0A1M7XVW6_9FIRM</name>
<dbReference type="EMBL" id="FRFD01000003">
    <property type="protein sequence ID" value="SHO42865.1"/>
    <property type="molecule type" value="Genomic_DNA"/>
</dbReference>
<dbReference type="Gene3D" id="1.10.3720.10">
    <property type="entry name" value="MetI-like"/>
    <property type="match status" value="1"/>
</dbReference>
<sequence>MRKFKGKKATERVGQGILWIFLLFALAIFSVPYLFMISNSFEKFSFSLPFPPRIFPKQIIFDAYRYILGLDIFTVAFRNSVINTVLTVAIELLVATLSAYGFARIKFPGREVLFKIYLLTLMVPGFLNIIPQFITLGAIKLPFPGLKEGLVGTRPGLILIYVATGICGHTFFLRNFFRGLPDALSESVIMDGGTHMTIFTRIMLPLSKPAIGTMTIFALQGIWEEYFTAKILLGANEAMITLPMLLQRLNGEHATRWEWVFAASILIQIPVIILFILFQRKTVIGGLSEGSVKQ</sequence>
<feature type="transmembrane region" description="Helical" evidence="7">
    <location>
        <begin position="198"/>
        <end position="223"/>
    </location>
</feature>
<dbReference type="GO" id="GO:0005886">
    <property type="term" value="C:plasma membrane"/>
    <property type="evidence" value="ECO:0007669"/>
    <property type="project" value="UniProtKB-SubCell"/>
</dbReference>
<reference evidence="9 10" key="1">
    <citation type="submission" date="2016-12" db="EMBL/GenBank/DDBJ databases">
        <authorList>
            <person name="Song W.-J."/>
            <person name="Kurnit D.M."/>
        </authorList>
    </citation>
    <scope>NUCLEOTIDE SEQUENCE [LARGE SCALE GENOMIC DNA]</scope>
    <source>
        <strain evidence="9 10">DSM 12503</strain>
    </source>
</reference>
<dbReference type="PANTHER" id="PTHR43744:SF12">
    <property type="entry name" value="ABC TRANSPORTER PERMEASE PROTEIN MG189-RELATED"/>
    <property type="match status" value="1"/>
</dbReference>
<dbReference type="InterPro" id="IPR035906">
    <property type="entry name" value="MetI-like_sf"/>
</dbReference>
<evidence type="ECO:0000259" key="8">
    <source>
        <dbReference type="PROSITE" id="PS50928"/>
    </source>
</evidence>
<evidence type="ECO:0000256" key="6">
    <source>
        <dbReference type="ARBA" id="ARBA00023136"/>
    </source>
</evidence>
<keyword evidence="6 7" id="KW-0472">Membrane</keyword>
<dbReference type="AlphaFoldDB" id="A0A1M7XVW6"/>
<feature type="transmembrane region" description="Helical" evidence="7">
    <location>
        <begin position="158"/>
        <end position="177"/>
    </location>
</feature>
<dbReference type="Pfam" id="PF00528">
    <property type="entry name" value="BPD_transp_1"/>
    <property type="match status" value="1"/>
</dbReference>
<dbReference type="PANTHER" id="PTHR43744">
    <property type="entry name" value="ABC TRANSPORTER PERMEASE PROTEIN MG189-RELATED-RELATED"/>
    <property type="match status" value="1"/>
</dbReference>